<evidence type="ECO:0000313" key="3">
    <source>
        <dbReference type="Proteomes" id="UP001596383"/>
    </source>
</evidence>
<sequence>MVQIEMYAQTVAIFWGLILFGIKWSAIGLAAILGTDKIGSYCGIESQDPALIRELGERWLDNITAPVSRKIGTPNPTARVDRVLHAVIVAAITISFTTLFQLITIPAAAGASIASAHLLGSTFSVTTVSLHLVAISMLLALGLFTHLNGQIQEGARYA</sequence>
<keyword evidence="1" id="KW-1133">Transmembrane helix</keyword>
<dbReference type="RefSeq" id="WP_273737075.1">
    <property type="nucleotide sequence ID" value="NZ_JAQIVI010000034.1"/>
</dbReference>
<name>A0ABD5SFU5_9EURY</name>
<evidence type="ECO:0000256" key="1">
    <source>
        <dbReference type="SAM" id="Phobius"/>
    </source>
</evidence>
<organism evidence="2 3">
    <name type="scientific">Natrinema soli</name>
    <dbReference type="NCBI Taxonomy" id="1930624"/>
    <lineage>
        <taxon>Archaea</taxon>
        <taxon>Methanobacteriati</taxon>
        <taxon>Methanobacteriota</taxon>
        <taxon>Stenosarchaea group</taxon>
        <taxon>Halobacteria</taxon>
        <taxon>Halobacteriales</taxon>
        <taxon>Natrialbaceae</taxon>
        <taxon>Natrinema</taxon>
    </lineage>
</organism>
<feature type="transmembrane region" description="Helical" evidence="1">
    <location>
        <begin position="12"/>
        <end position="33"/>
    </location>
</feature>
<feature type="transmembrane region" description="Helical" evidence="1">
    <location>
        <begin position="128"/>
        <end position="147"/>
    </location>
</feature>
<dbReference type="Proteomes" id="UP001596383">
    <property type="component" value="Unassembled WGS sequence"/>
</dbReference>
<feature type="transmembrane region" description="Helical" evidence="1">
    <location>
        <begin position="83"/>
        <end position="108"/>
    </location>
</feature>
<protein>
    <submittedName>
        <fullName evidence="2">Uncharacterized protein</fullName>
    </submittedName>
</protein>
<keyword evidence="1" id="KW-0472">Membrane</keyword>
<dbReference type="AlphaFoldDB" id="A0ABD5SFU5"/>
<gene>
    <name evidence="2" type="ORF">ACFQE6_02585</name>
</gene>
<accession>A0ABD5SFU5</accession>
<keyword evidence="1" id="KW-0812">Transmembrane</keyword>
<dbReference type="EMBL" id="JBHSWV010000034">
    <property type="protein sequence ID" value="MFC6763973.1"/>
    <property type="molecule type" value="Genomic_DNA"/>
</dbReference>
<reference evidence="2 3" key="1">
    <citation type="journal article" date="2019" name="Int. J. Syst. Evol. Microbiol.">
        <title>The Global Catalogue of Microorganisms (GCM) 10K type strain sequencing project: providing services to taxonomists for standard genome sequencing and annotation.</title>
        <authorList>
            <consortium name="The Broad Institute Genomics Platform"/>
            <consortium name="The Broad Institute Genome Sequencing Center for Infectious Disease"/>
            <person name="Wu L."/>
            <person name="Ma J."/>
        </authorList>
    </citation>
    <scope>NUCLEOTIDE SEQUENCE [LARGE SCALE GENOMIC DNA]</scope>
    <source>
        <strain evidence="2 3">LMG 29247</strain>
    </source>
</reference>
<evidence type="ECO:0000313" key="2">
    <source>
        <dbReference type="EMBL" id="MFC6763973.1"/>
    </source>
</evidence>
<comment type="caution">
    <text evidence="2">The sequence shown here is derived from an EMBL/GenBank/DDBJ whole genome shotgun (WGS) entry which is preliminary data.</text>
</comment>
<proteinExistence type="predicted"/>
<keyword evidence="3" id="KW-1185">Reference proteome</keyword>